<name>A0ABV5M1Y7_9ACTN</name>
<dbReference type="PROSITE" id="PS50231">
    <property type="entry name" value="RICIN_B_LECTIN"/>
    <property type="match status" value="1"/>
</dbReference>
<protein>
    <submittedName>
        <fullName evidence="2">RICIN domain-containing protein</fullName>
    </submittedName>
</protein>
<dbReference type="InterPro" id="IPR035992">
    <property type="entry name" value="Ricin_B-like_lectins"/>
</dbReference>
<accession>A0ABV5M1Y7</accession>
<dbReference type="Proteomes" id="UP001589608">
    <property type="component" value="Unassembled WGS sequence"/>
</dbReference>
<comment type="caution">
    <text evidence="2">The sequence shown here is derived from an EMBL/GenBank/DDBJ whole genome shotgun (WGS) entry which is preliminary data.</text>
</comment>
<dbReference type="SUPFAM" id="SSF50370">
    <property type="entry name" value="Ricin B-like lectins"/>
    <property type="match status" value="1"/>
</dbReference>
<sequence>MTDTMLRRHVRRLAPIAAAAMLAALAVAPQPAYAEDGPAKPTAAELALTPQPAAQVTSQSIVTENIYNPNSGRCIGISNIKAGIWDCTSNGDQRWHWSIRGAKYEDGLWWYPIENAAQQCLALWGGALDPGTWAVGYECVLSDDQYWRVFTRGGITYLANLAGFQGPTRGWILGVNGGLTTNGAQIVLYWIDGTQNQNWSWQVA</sequence>
<dbReference type="PROSITE" id="PS51318">
    <property type="entry name" value="TAT"/>
    <property type="match status" value="1"/>
</dbReference>
<evidence type="ECO:0000256" key="1">
    <source>
        <dbReference type="SAM" id="SignalP"/>
    </source>
</evidence>
<organism evidence="2 3">
    <name type="scientific">Dactylosporangium vinaceum</name>
    <dbReference type="NCBI Taxonomy" id="53362"/>
    <lineage>
        <taxon>Bacteria</taxon>
        <taxon>Bacillati</taxon>
        <taxon>Actinomycetota</taxon>
        <taxon>Actinomycetes</taxon>
        <taxon>Micromonosporales</taxon>
        <taxon>Micromonosporaceae</taxon>
        <taxon>Dactylosporangium</taxon>
    </lineage>
</organism>
<dbReference type="CDD" id="cd00161">
    <property type="entry name" value="beta-trefoil_Ricin-like"/>
    <property type="match status" value="1"/>
</dbReference>
<keyword evidence="1" id="KW-0732">Signal</keyword>
<reference evidence="2 3" key="1">
    <citation type="submission" date="2024-09" db="EMBL/GenBank/DDBJ databases">
        <authorList>
            <person name="Sun Q."/>
            <person name="Mori K."/>
        </authorList>
    </citation>
    <scope>NUCLEOTIDE SEQUENCE [LARGE SCALE GENOMIC DNA]</scope>
    <source>
        <strain evidence="2 3">JCM 3307</strain>
    </source>
</reference>
<dbReference type="RefSeq" id="WP_223103181.1">
    <property type="nucleotide sequence ID" value="NZ_CP061913.1"/>
</dbReference>
<keyword evidence="3" id="KW-1185">Reference proteome</keyword>
<feature type="chain" id="PRO_5046909019" evidence="1">
    <location>
        <begin position="35"/>
        <end position="204"/>
    </location>
</feature>
<feature type="signal peptide" evidence="1">
    <location>
        <begin position="1"/>
        <end position="34"/>
    </location>
</feature>
<evidence type="ECO:0000313" key="2">
    <source>
        <dbReference type="EMBL" id="MFB9442879.1"/>
    </source>
</evidence>
<proteinExistence type="predicted"/>
<evidence type="ECO:0000313" key="3">
    <source>
        <dbReference type="Proteomes" id="UP001589608"/>
    </source>
</evidence>
<dbReference type="EMBL" id="JBHMCA010000018">
    <property type="protein sequence ID" value="MFB9442879.1"/>
    <property type="molecule type" value="Genomic_DNA"/>
</dbReference>
<dbReference type="InterPro" id="IPR006311">
    <property type="entry name" value="TAT_signal"/>
</dbReference>
<dbReference type="Gene3D" id="2.80.10.50">
    <property type="match status" value="1"/>
</dbReference>
<gene>
    <name evidence="2" type="ORF">ACFFTR_07255</name>
</gene>